<dbReference type="Gene3D" id="3.90.110.10">
    <property type="entry name" value="Lactate dehydrogenase/glycoside hydrolase, family 4, C-terminal"/>
    <property type="match status" value="1"/>
</dbReference>
<keyword evidence="3 11" id="KW-0378">Hydrolase</keyword>
<dbReference type="CDD" id="cd05296">
    <property type="entry name" value="GH4_P_beta_glucosidase"/>
    <property type="match status" value="1"/>
</dbReference>
<organism evidence="14 15">
    <name type="scientific">Nostocoides japonicum T1-X7</name>
    <dbReference type="NCBI Taxonomy" id="1194083"/>
    <lineage>
        <taxon>Bacteria</taxon>
        <taxon>Bacillati</taxon>
        <taxon>Actinomycetota</taxon>
        <taxon>Actinomycetes</taxon>
        <taxon>Micrococcales</taxon>
        <taxon>Intrasporangiaceae</taxon>
        <taxon>Nostocoides</taxon>
    </lineage>
</organism>
<evidence type="ECO:0000256" key="1">
    <source>
        <dbReference type="ARBA" id="ARBA00010141"/>
    </source>
</evidence>
<evidence type="ECO:0000256" key="10">
    <source>
        <dbReference type="PIRSR" id="PIRSR601088-4"/>
    </source>
</evidence>
<dbReference type="InterPro" id="IPR036291">
    <property type="entry name" value="NAD(P)-bd_dom_sf"/>
</dbReference>
<keyword evidence="2 9" id="KW-0479">Metal-binding</keyword>
<dbReference type="GO" id="GO:0016616">
    <property type="term" value="F:oxidoreductase activity, acting on the CH-OH group of donors, NAD or NADP as acceptor"/>
    <property type="evidence" value="ECO:0007669"/>
    <property type="project" value="InterPro"/>
</dbReference>
<dbReference type="Pfam" id="PF11975">
    <property type="entry name" value="Glyco_hydro_4C"/>
    <property type="match status" value="1"/>
</dbReference>
<dbReference type="GO" id="GO:0046872">
    <property type="term" value="F:metal ion binding"/>
    <property type="evidence" value="ECO:0007669"/>
    <property type="project" value="UniProtKB-KW"/>
</dbReference>
<dbReference type="OrthoDB" id="9767022at2"/>
<dbReference type="InterPro" id="IPR022616">
    <property type="entry name" value="Glyco_hydro_4_C"/>
</dbReference>
<sequence>MRLCIVGGGGFRTPHVWQAVLRRSRTAWVDEVVLHDVDPHRLAVIEAVLTSQAARHPDPPRLVTTTDLREAVAGSDAVFAAVRVGGLDGRCTDEHVALDLGVLGQETTGPGGIAYALRTVPVMVRLAELMRELAPTAYLLNFTNPAGIITEATSAVLGDRVVGICDTPSGLGRAVVRALGADPVTVAFDYVGLNHLGWMRRVLIDGDDVLPALLADDALLGRLEETAMFGADWLRTLGCLPNEYLYYYDFTREAVASIRAAGRTRGDFLKATQEEFYRTALAGPDPAAYWREVGAWRNANYMAEARGAAQGEGGRETEDPDGSEEDEGYAGVAVSVMAAMTLGEPATHILNVRNRGTVDGFDDDAVVEIPVRVDGSGVHPLPLPSQPDLHQRGLMEQIKAVERHAIAAATTGDRSEALRAFALHPLVDSVTVARTLLDHYIAALPDLAAILR</sequence>
<dbReference type="STRING" id="1194083.BN12_2380001"/>
<dbReference type="Pfam" id="PF02056">
    <property type="entry name" value="Glyco_hydro_4"/>
    <property type="match status" value="1"/>
</dbReference>
<evidence type="ECO:0000256" key="9">
    <source>
        <dbReference type="PIRSR" id="PIRSR601088-3"/>
    </source>
</evidence>
<evidence type="ECO:0000256" key="8">
    <source>
        <dbReference type="PIRSR" id="PIRSR601088-2"/>
    </source>
</evidence>
<evidence type="ECO:0000259" key="13">
    <source>
        <dbReference type="Pfam" id="PF11975"/>
    </source>
</evidence>
<dbReference type="PANTHER" id="PTHR32092:SF5">
    <property type="entry name" value="6-PHOSPHO-BETA-GLUCOSIDASE"/>
    <property type="match status" value="1"/>
</dbReference>
<keyword evidence="15" id="KW-1185">Reference proteome</keyword>
<dbReference type="SUPFAM" id="SSF51735">
    <property type="entry name" value="NAD(P)-binding Rossmann-fold domains"/>
    <property type="match status" value="1"/>
</dbReference>
<feature type="active site" description="Proton acceptor" evidence="7">
    <location>
        <position position="244"/>
    </location>
</feature>
<keyword evidence="9" id="KW-0408">Iron</keyword>
<accession>A0A077LVE9</accession>
<evidence type="ECO:0000256" key="7">
    <source>
        <dbReference type="PIRSR" id="PIRSR601088-1"/>
    </source>
</evidence>
<feature type="domain" description="Glycosyl hydrolase family 4 C-terminal" evidence="13">
    <location>
        <begin position="190"/>
        <end position="427"/>
    </location>
</feature>
<proteinExistence type="inferred from homology"/>
<dbReference type="InterPro" id="IPR015955">
    <property type="entry name" value="Lactate_DH/Glyco_Ohase_4_C"/>
</dbReference>
<dbReference type="AlphaFoldDB" id="A0A077LVE9"/>
<evidence type="ECO:0000256" key="3">
    <source>
        <dbReference type="ARBA" id="ARBA00022801"/>
    </source>
</evidence>
<evidence type="ECO:0000256" key="11">
    <source>
        <dbReference type="RuleBase" id="RU361152"/>
    </source>
</evidence>
<dbReference type="SUPFAM" id="SSF56327">
    <property type="entry name" value="LDH C-terminal domain-like"/>
    <property type="match status" value="1"/>
</dbReference>
<dbReference type="PRINTS" id="PR00732">
    <property type="entry name" value="GLHYDRLASE4"/>
</dbReference>
<dbReference type="InterPro" id="IPR019802">
    <property type="entry name" value="GlycHydrolase_4_CS"/>
</dbReference>
<evidence type="ECO:0000256" key="4">
    <source>
        <dbReference type="ARBA" id="ARBA00023027"/>
    </source>
</evidence>
<evidence type="ECO:0000256" key="12">
    <source>
        <dbReference type="SAM" id="MobiDB-lite"/>
    </source>
</evidence>
<protein>
    <submittedName>
        <fullName evidence="14">Glucosidase</fullName>
    </submittedName>
</protein>
<keyword evidence="9" id="KW-0170">Cobalt</keyword>
<feature type="binding site" evidence="9">
    <location>
        <position position="195"/>
    </location>
    <ligand>
        <name>Mn(2+)</name>
        <dbReference type="ChEBI" id="CHEBI:29035"/>
    </ligand>
</feature>
<keyword evidence="9" id="KW-0533">Nickel</keyword>
<comment type="caution">
    <text evidence="14">The sequence shown here is derived from an EMBL/GenBank/DDBJ whole genome shotgun (WGS) entry which is preliminary data.</text>
</comment>
<dbReference type="InterPro" id="IPR001088">
    <property type="entry name" value="Glyco_hydro_4"/>
</dbReference>
<comment type="cofactor">
    <cofactor evidence="11">
        <name>NAD(+)</name>
        <dbReference type="ChEBI" id="CHEBI:57540"/>
    </cofactor>
    <text evidence="11">Binds 1 NAD(+) per subunit.</text>
</comment>
<dbReference type="GO" id="GO:0005975">
    <property type="term" value="P:carbohydrate metabolic process"/>
    <property type="evidence" value="ECO:0007669"/>
    <property type="project" value="InterPro"/>
</dbReference>
<keyword evidence="5 9" id="KW-0464">Manganese</keyword>
<gene>
    <name evidence="14" type="ORF">BN12_2380001</name>
</gene>
<feature type="binding site" evidence="8">
    <location>
        <position position="144"/>
    </location>
    <ligand>
        <name>substrate</name>
    </ligand>
</feature>
<evidence type="ECO:0000256" key="6">
    <source>
        <dbReference type="ARBA" id="ARBA00023295"/>
    </source>
</evidence>
<dbReference type="PANTHER" id="PTHR32092">
    <property type="entry name" value="6-PHOSPHO-BETA-GLUCOSIDASE-RELATED"/>
    <property type="match status" value="1"/>
</dbReference>
<feature type="region of interest" description="Disordered" evidence="12">
    <location>
        <begin position="306"/>
        <end position="326"/>
    </location>
</feature>
<comment type="similarity">
    <text evidence="1 11">Belongs to the glycosyl hydrolase 4 family.</text>
</comment>
<feature type="site" description="Increases basicity of active site Tyr" evidence="10">
    <location>
        <position position="106"/>
    </location>
</feature>
<feature type="binding site" evidence="9">
    <location>
        <position position="165"/>
    </location>
    <ligand>
        <name>Mn(2+)</name>
        <dbReference type="ChEBI" id="CHEBI:29035"/>
    </ligand>
</feature>
<keyword evidence="6 11" id="KW-0326">Glycosidase</keyword>
<dbReference type="RefSeq" id="WP_048554850.1">
    <property type="nucleotide sequence ID" value="NZ_HF570958.1"/>
</dbReference>
<dbReference type="GO" id="GO:0004553">
    <property type="term" value="F:hydrolase activity, hydrolyzing O-glycosyl compounds"/>
    <property type="evidence" value="ECO:0007669"/>
    <property type="project" value="InterPro"/>
</dbReference>
<evidence type="ECO:0000313" key="14">
    <source>
        <dbReference type="EMBL" id="CCH77908.1"/>
    </source>
</evidence>
<evidence type="ECO:0000256" key="2">
    <source>
        <dbReference type="ARBA" id="ARBA00022723"/>
    </source>
</evidence>
<feature type="active site" description="Proton donor" evidence="7">
    <location>
        <position position="166"/>
    </location>
</feature>
<evidence type="ECO:0000313" key="15">
    <source>
        <dbReference type="Proteomes" id="UP000035721"/>
    </source>
</evidence>
<name>A0A077LVE9_9MICO</name>
<dbReference type="PROSITE" id="PS01324">
    <property type="entry name" value="GLYCOSYL_HYDROL_F4"/>
    <property type="match status" value="1"/>
</dbReference>
<evidence type="ECO:0000256" key="5">
    <source>
        <dbReference type="ARBA" id="ARBA00023211"/>
    </source>
</evidence>
<dbReference type="EMBL" id="CAJB01000155">
    <property type="protein sequence ID" value="CCH77908.1"/>
    <property type="molecule type" value="Genomic_DNA"/>
</dbReference>
<reference evidence="14 15" key="1">
    <citation type="journal article" date="2013" name="ISME J.">
        <title>A metabolic model for members of the genus Tetrasphaera involved in enhanced biological phosphorus removal.</title>
        <authorList>
            <person name="Kristiansen R."/>
            <person name="Nguyen H.T.T."/>
            <person name="Saunders A.M."/>
            <person name="Nielsen J.L."/>
            <person name="Wimmer R."/>
            <person name="Le V.Q."/>
            <person name="McIlroy S.J."/>
            <person name="Petrovski S."/>
            <person name="Seviour R.J."/>
            <person name="Calteau A."/>
            <person name="Nielsen K.L."/>
            <person name="Nielsen P.H."/>
        </authorList>
    </citation>
    <scope>NUCLEOTIDE SEQUENCE [LARGE SCALE GENOMIC DNA]</scope>
    <source>
        <strain evidence="14 15">T1-X7</strain>
    </source>
</reference>
<dbReference type="Proteomes" id="UP000035721">
    <property type="component" value="Unassembled WGS sequence"/>
</dbReference>
<keyword evidence="4 11" id="KW-0520">NAD</keyword>
<feature type="binding site" evidence="8">
    <location>
        <position position="90"/>
    </location>
    <ligand>
        <name>substrate</name>
    </ligand>
</feature>
<dbReference type="Gene3D" id="3.40.50.720">
    <property type="entry name" value="NAD(P)-binding Rossmann-like Domain"/>
    <property type="match status" value="1"/>
</dbReference>